<comment type="cofactor">
    <cofactor evidence="3">
        <name>Mg(2+)</name>
        <dbReference type="ChEBI" id="CHEBI:18420"/>
    </cofactor>
</comment>
<dbReference type="GO" id="GO:0051539">
    <property type="term" value="F:4 iron, 4 sulfur cluster binding"/>
    <property type="evidence" value="ECO:0007669"/>
    <property type="project" value="UniProtKB-UniRule"/>
</dbReference>
<feature type="binding site" evidence="3">
    <location>
        <begin position="149"/>
        <end position="151"/>
    </location>
    <ligand>
        <name>S-adenosyl-L-methionine</name>
        <dbReference type="ChEBI" id="CHEBI:59789"/>
    </ligand>
</feature>
<protein>
    <recommendedName>
        <fullName evidence="3">7-carboxy-7-deazaguanine synthase</fullName>
        <shortName evidence="3">CDG synthase</shortName>
        <ecNumber evidence="3">4.3.99.3</ecNumber>
    </recommendedName>
    <alternativeName>
        <fullName evidence="3">Queuosine biosynthesis protein QueE</fullName>
    </alternativeName>
</protein>
<dbReference type="InterPro" id="IPR013785">
    <property type="entry name" value="Aldolase_TIM"/>
</dbReference>
<dbReference type="GO" id="GO:0000287">
    <property type="term" value="F:magnesium ion binding"/>
    <property type="evidence" value="ECO:0007669"/>
    <property type="project" value="UniProtKB-UniRule"/>
</dbReference>
<dbReference type="PANTHER" id="PTHR42836:SF1">
    <property type="entry name" value="7-CARBOXY-7-DEAZAGUANINE SYNTHASE"/>
    <property type="match status" value="1"/>
</dbReference>
<comment type="function">
    <text evidence="3">Catalyzes the complex heterocyclic radical-mediated conversion of 6-carboxy-5,6,7,8-tetrahydropterin (CPH4) to 7-carboxy-7-deazaguanine (CDG), a step common to the biosynthetic pathways of all 7-deazapurine-containing compounds.</text>
</comment>
<comment type="pathway">
    <text evidence="3">Purine metabolism; 7-cyano-7-deazaguanine biosynthesis.</text>
</comment>
<keyword evidence="3" id="KW-0460">Magnesium</keyword>
<dbReference type="UniPathway" id="UPA00391"/>
<keyword evidence="3" id="KW-0479">Metal-binding</keyword>
<dbReference type="Gene3D" id="3.20.20.70">
    <property type="entry name" value="Aldolase class I"/>
    <property type="match status" value="1"/>
</dbReference>
<accession>A0A842J4K8</accession>
<comment type="cofactor">
    <cofactor evidence="3">
        <name>S-adenosyl-L-methionine</name>
        <dbReference type="ChEBI" id="CHEBI:59789"/>
    </cofactor>
    <text evidence="3">Binds 1 S-adenosyl-L-methionine per subunit.</text>
</comment>
<comment type="caution">
    <text evidence="3">Lacks conserved residue(s) required for the propagation of feature annotation.</text>
</comment>
<keyword evidence="3" id="KW-0411">Iron-sulfur</keyword>
<dbReference type="PANTHER" id="PTHR42836">
    <property type="entry name" value="7-CARBOXY-7-DEAZAGUANINE SYNTHASE"/>
    <property type="match status" value="1"/>
</dbReference>
<evidence type="ECO:0000256" key="2">
    <source>
        <dbReference type="ARBA" id="ARBA00023239"/>
    </source>
</evidence>
<evidence type="ECO:0000256" key="1">
    <source>
        <dbReference type="ARBA" id="ARBA00022485"/>
    </source>
</evidence>
<keyword evidence="3" id="KW-0671">Queuosine biosynthesis</keyword>
<comment type="cofactor">
    <cofactor evidence="3">
        <name>[4Fe-4S] cluster</name>
        <dbReference type="ChEBI" id="CHEBI:49883"/>
    </cofactor>
    <text evidence="3">Binds 1 [4Fe-4S] cluster. The cluster is coordinated with 3 cysteines and an exchangeable S-adenosyl-L-methionine.</text>
</comment>
<dbReference type="GO" id="GO:0008616">
    <property type="term" value="P:tRNA queuosine(34) biosynthetic process"/>
    <property type="evidence" value="ECO:0007669"/>
    <property type="project" value="UniProtKB-UniRule"/>
</dbReference>
<comment type="catalytic activity">
    <reaction evidence="3">
        <text>6-carboxy-5,6,7,8-tetrahydropterin + H(+) = 7-carboxy-7-carbaguanine + NH4(+)</text>
        <dbReference type="Rhea" id="RHEA:27974"/>
        <dbReference type="ChEBI" id="CHEBI:15378"/>
        <dbReference type="ChEBI" id="CHEBI:28938"/>
        <dbReference type="ChEBI" id="CHEBI:61032"/>
        <dbReference type="ChEBI" id="CHEBI:61036"/>
        <dbReference type="EC" id="4.3.99.3"/>
    </reaction>
</comment>
<feature type="binding site" evidence="3">
    <location>
        <position position="98"/>
    </location>
    <ligand>
        <name>S-adenosyl-L-methionine</name>
        <dbReference type="ChEBI" id="CHEBI:59789"/>
    </ligand>
</feature>
<keyword evidence="5" id="KW-1185">Reference proteome</keyword>
<keyword evidence="3" id="KW-0408">Iron</keyword>
<name>A0A842J4K8_9BACT</name>
<feature type="binding site" evidence="3">
    <location>
        <position position="31"/>
    </location>
    <ligand>
        <name>[4Fe-4S] cluster</name>
        <dbReference type="ChEBI" id="CHEBI:49883"/>
        <note>4Fe-4S-S-AdoMet</note>
    </ligand>
</feature>
<keyword evidence="2 3" id="KW-0456">Lyase</keyword>
<evidence type="ECO:0000313" key="5">
    <source>
        <dbReference type="Proteomes" id="UP000552683"/>
    </source>
</evidence>
<keyword evidence="3" id="KW-0949">S-adenosyl-L-methionine</keyword>
<dbReference type="GO" id="GO:0016840">
    <property type="term" value="F:carbon-nitrogen lyase activity"/>
    <property type="evidence" value="ECO:0007669"/>
    <property type="project" value="UniProtKB-UniRule"/>
</dbReference>
<reference evidence="4 5" key="1">
    <citation type="submission" date="2020-08" db="EMBL/GenBank/DDBJ databases">
        <title>Complete genome and description of Campylobacter massiliensis Marseille-Q3452 sp. nov.</title>
        <authorList>
            <person name="Antezack A."/>
        </authorList>
    </citation>
    <scope>NUCLEOTIDE SEQUENCE [LARGE SCALE GENOMIC DNA]</scope>
    <source>
        <strain evidence="4 5">Marseille-Q3452</strain>
    </source>
</reference>
<gene>
    <name evidence="3" type="primary">queE</name>
    <name evidence="4" type="ORF">H7R39_03855</name>
</gene>
<keyword evidence="1 3" id="KW-0004">4Fe-4S</keyword>
<dbReference type="AlphaFoldDB" id="A0A842J4K8"/>
<feature type="binding site" evidence="3">
    <location>
        <position position="54"/>
    </location>
    <ligand>
        <name>[4Fe-4S] cluster</name>
        <dbReference type="ChEBI" id="CHEBI:49883"/>
        <note>4Fe-4S-S-AdoMet</note>
    </ligand>
</feature>
<dbReference type="RefSeq" id="WP_185898036.1">
    <property type="nucleotide sequence ID" value="NZ_JACLZK010000001.1"/>
</dbReference>
<evidence type="ECO:0000256" key="3">
    <source>
        <dbReference type="HAMAP-Rule" id="MF_00917"/>
    </source>
</evidence>
<dbReference type="Proteomes" id="UP000552683">
    <property type="component" value="Unassembled WGS sequence"/>
</dbReference>
<proteinExistence type="inferred from homology"/>
<feature type="binding site" evidence="3">
    <location>
        <begin position="12"/>
        <end position="14"/>
    </location>
    <ligand>
        <name>substrate</name>
    </ligand>
</feature>
<dbReference type="EC" id="4.3.99.3" evidence="3"/>
<dbReference type="SUPFAM" id="SSF102114">
    <property type="entry name" value="Radical SAM enzymes"/>
    <property type="match status" value="1"/>
</dbReference>
<dbReference type="InterPro" id="IPR058240">
    <property type="entry name" value="rSAM_sf"/>
</dbReference>
<feature type="binding site" evidence="3">
    <location>
        <position position="56"/>
    </location>
    <ligand>
        <name>Mg(2+)</name>
        <dbReference type="ChEBI" id="CHEBI:18420"/>
    </ligand>
</feature>
<comment type="caution">
    <text evidence="4">The sequence shown here is derived from an EMBL/GenBank/DDBJ whole genome shotgun (WGS) entry which is preliminary data.</text>
</comment>
<comment type="subunit">
    <text evidence="3">Homodimer.</text>
</comment>
<dbReference type="InterPro" id="IPR024924">
    <property type="entry name" value="7-CO-7-deazaguanine_synth-like"/>
</dbReference>
<feature type="binding site" evidence="3">
    <location>
        <position position="35"/>
    </location>
    <ligand>
        <name>[4Fe-4S] cluster</name>
        <dbReference type="ChEBI" id="CHEBI:49883"/>
        <note>4Fe-4S-S-AdoMet</note>
    </ligand>
</feature>
<comment type="similarity">
    <text evidence="3">Belongs to the radical SAM superfamily. 7-carboxy-7-deazaguanine synthase family.</text>
</comment>
<feature type="binding site" evidence="3">
    <location>
        <position position="96"/>
    </location>
    <ligand>
        <name>substrate</name>
    </ligand>
</feature>
<dbReference type="HAMAP" id="MF_00917">
    <property type="entry name" value="QueE"/>
    <property type="match status" value="1"/>
</dbReference>
<dbReference type="Pfam" id="PF13353">
    <property type="entry name" value="Fer4_12"/>
    <property type="match status" value="1"/>
</dbReference>
<dbReference type="GO" id="GO:1904047">
    <property type="term" value="F:S-adenosyl-L-methionine binding"/>
    <property type="evidence" value="ECO:0007669"/>
    <property type="project" value="UniProtKB-UniRule"/>
</dbReference>
<sequence length="254" mass="28022">MSLNLVESFLSIQGEGASSGRLAIFLRFAGCNLNCAGFGVRAVSPKTGETLTGCDTIRAVFTGHFSYQKILRADELIKITQNLSANLRQKPIIVITGGEPLLHHKNQILLDFLNFATSEGYEAHFETNGTIEVDFAKFEIYKRCRFAVSVKLENSGESEARRINASALKVIKQNATGSFYKFVLDKKSAEDGSAIAQISRILEICDAEVFCMPQGYDKISLEQNALAVAQFAIKHGFSYSDRLHIRLWGAKEGV</sequence>
<evidence type="ECO:0000313" key="4">
    <source>
        <dbReference type="EMBL" id="MBC2882408.1"/>
    </source>
</evidence>
<dbReference type="EMBL" id="JACLZK010000001">
    <property type="protein sequence ID" value="MBC2882408.1"/>
    <property type="molecule type" value="Genomic_DNA"/>
</dbReference>
<organism evidence="4 5">
    <name type="scientific">Campylobacter massiliensis</name>
    <dbReference type="NCBI Taxonomy" id="2762557"/>
    <lineage>
        <taxon>Bacteria</taxon>
        <taxon>Pseudomonadati</taxon>
        <taxon>Campylobacterota</taxon>
        <taxon>Epsilonproteobacteria</taxon>
        <taxon>Campylobacterales</taxon>
        <taxon>Campylobacteraceae</taxon>
        <taxon>Campylobacter</taxon>
    </lineage>
</organism>
<feature type="binding site" evidence="3">
    <location>
        <position position="27"/>
    </location>
    <ligand>
        <name>substrate</name>
    </ligand>
</feature>